<dbReference type="GO" id="GO:0005829">
    <property type="term" value="C:cytosol"/>
    <property type="evidence" value="ECO:0007669"/>
    <property type="project" value="TreeGrafter"/>
</dbReference>
<gene>
    <name evidence="6" type="ORF">BO97DRAFT_469695</name>
</gene>
<accession>A0A395I0I9</accession>
<dbReference type="InterPro" id="IPR032466">
    <property type="entry name" value="Metal_Hydrolase"/>
</dbReference>
<name>A0A395I0I9_ASPHC</name>
<dbReference type="Proteomes" id="UP000248961">
    <property type="component" value="Unassembled WGS sequence"/>
</dbReference>
<dbReference type="InterPro" id="IPR006680">
    <property type="entry name" value="Amidohydro-rel"/>
</dbReference>
<dbReference type="GO" id="GO:0046098">
    <property type="term" value="P:guanine metabolic process"/>
    <property type="evidence" value="ECO:0007669"/>
    <property type="project" value="TreeGrafter"/>
</dbReference>
<evidence type="ECO:0000256" key="2">
    <source>
        <dbReference type="ARBA" id="ARBA00022723"/>
    </source>
</evidence>
<dbReference type="SUPFAM" id="SSF51338">
    <property type="entry name" value="Composite domain of metallo-dependent hydrolases"/>
    <property type="match status" value="1"/>
</dbReference>
<protein>
    <submittedName>
        <fullName evidence="6">Guanine deaminase</fullName>
    </submittedName>
</protein>
<comment type="cofactor">
    <cofactor evidence="1">
        <name>Zn(2+)</name>
        <dbReference type="ChEBI" id="CHEBI:29105"/>
    </cofactor>
</comment>
<dbReference type="GeneID" id="37204152"/>
<dbReference type="Gene3D" id="2.30.40.10">
    <property type="entry name" value="Urease, subunit C, domain 1"/>
    <property type="match status" value="1"/>
</dbReference>
<dbReference type="GO" id="GO:0008892">
    <property type="term" value="F:guanine deaminase activity"/>
    <property type="evidence" value="ECO:0007669"/>
    <property type="project" value="TreeGrafter"/>
</dbReference>
<sequence length="552" mass="60116">MVSPMYTVYVGTFIQLPATSSPHEEHQLAITRGALWVSSADGKIKGFDWSIASESDLQTLLKRHGWVVDGRGSRTSVGVKLVRAREEENEFFFPGFIDTHIHAPQYPNTGLFGSSTLLSWLQTYTFPIEASFASPASMPSLPPPTAYRAYSQVISRTLSHGTTTASYFATIHVPATNLLASLAHKRGQRALIGRVCMDDPATCPPSLIDTSTATCLRDTEAVIQHIDSLSHPSSSEGAPKLIQPIITPRFAPSCRPTTLSALAALAAQHNPPLHIQTHISENVHECALVKQQFPDANSYADVYDRAGLLTPRTILAHAVHLSADETRLIAARRARVSHCPTSNSALGSGICPVRRLRRAGVVIGLGSDVSGGYSVSLLEGVRSACLVSRLVGFLRGQHHDKVEVVEAEADQDKKQTDGKRDENDDVVSVEEALYLATRGGAAVLDMAELIGGFDRGMAWDAQLIRLGAFQPAALWGPASPVSPVDVFGAESWTEKVHKWVWSGDDRNVRAVWVQGRLVHGVEVDDPRWSARWNWVWGLVGLGAAWVVVRRMR</sequence>
<dbReference type="AlphaFoldDB" id="A0A395I0I9"/>
<organism evidence="6 7">
    <name type="scientific">Aspergillus homomorphus (strain CBS 101889)</name>
    <dbReference type="NCBI Taxonomy" id="1450537"/>
    <lineage>
        <taxon>Eukaryota</taxon>
        <taxon>Fungi</taxon>
        <taxon>Dikarya</taxon>
        <taxon>Ascomycota</taxon>
        <taxon>Pezizomycotina</taxon>
        <taxon>Eurotiomycetes</taxon>
        <taxon>Eurotiomycetidae</taxon>
        <taxon>Eurotiales</taxon>
        <taxon>Aspergillaceae</taxon>
        <taxon>Aspergillus</taxon>
        <taxon>Aspergillus subgen. Circumdati</taxon>
    </lineage>
</organism>
<dbReference type="STRING" id="1450537.A0A395I0I9"/>
<dbReference type="VEuPathDB" id="FungiDB:BO97DRAFT_469695"/>
<dbReference type="InterPro" id="IPR011059">
    <property type="entry name" value="Metal-dep_hydrolase_composite"/>
</dbReference>
<dbReference type="EMBL" id="KZ824278">
    <property type="protein sequence ID" value="RAL13712.1"/>
    <property type="molecule type" value="Genomic_DNA"/>
</dbReference>
<keyword evidence="4" id="KW-0862">Zinc</keyword>
<feature type="domain" description="Amidohydrolase-related" evidence="5">
    <location>
        <begin position="93"/>
        <end position="518"/>
    </location>
</feature>
<dbReference type="InterPro" id="IPR051607">
    <property type="entry name" value="Metallo-dep_hydrolases"/>
</dbReference>
<dbReference type="Gene3D" id="3.20.20.140">
    <property type="entry name" value="Metal-dependent hydrolases"/>
    <property type="match status" value="1"/>
</dbReference>
<proteinExistence type="predicted"/>
<evidence type="ECO:0000256" key="3">
    <source>
        <dbReference type="ARBA" id="ARBA00022801"/>
    </source>
</evidence>
<reference evidence="6 7" key="1">
    <citation type="submission" date="2018-02" db="EMBL/GenBank/DDBJ databases">
        <title>The genomes of Aspergillus section Nigri reveals drivers in fungal speciation.</title>
        <authorList>
            <consortium name="DOE Joint Genome Institute"/>
            <person name="Vesth T.C."/>
            <person name="Nybo J."/>
            <person name="Theobald S."/>
            <person name="Brandl J."/>
            <person name="Frisvad J.C."/>
            <person name="Nielsen K.F."/>
            <person name="Lyhne E.K."/>
            <person name="Kogle M.E."/>
            <person name="Kuo A."/>
            <person name="Riley R."/>
            <person name="Clum A."/>
            <person name="Nolan M."/>
            <person name="Lipzen A."/>
            <person name="Salamov A."/>
            <person name="Henrissat B."/>
            <person name="Wiebenga A."/>
            <person name="De vries R.P."/>
            <person name="Grigoriev I.V."/>
            <person name="Mortensen U.H."/>
            <person name="Andersen M.R."/>
            <person name="Baker S.E."/>
        </authorList>
    </citation>
    <scope>NUCLEOTIDE SEQUENCE [LARGE SCALE GENOMIC DNA]</scope>
    <source>
        <strain evidence="6 7">CBS 101889</strain>
    </source>
</reference>
<evidence type="ECO:0000259" key="5">
    <source>
        <dbReference type="Pfam" id="PF01979"/>
    </source>
</evidence>
<dbReference type="SUPFAM" id="SSF51556">
    <property type="entry name" value="Metallo-dependent hydrolases"/>
    <property type="match status" value="1"/>
</dbReference>
<dbReference type="PANTHER" id="PTHR11271">
    <property type="entry name" value="GUANINE DEAMINASE"/>
    <property type="match status" value="1"/>
</dbReference>
<evidence type="ECO:0000256" key="4">
    <source>
        <dbReference type="ARBA" id="ARBA00022833"/>
    </source>
</evidence>
<dbReference type="GO" id="GO:0008270">
    <property type="term" value="F:zinc ion binding"/>
    <property type="evidence" value="ECO:0007669"/>
    <property type="project" value="TreeGrafter"/>
</dbReference>
<keyword evidence="7" id="KW-1185">Reference proteome</keyword>
<dbReference type="Pfam" id="PF01979">
    <property type="entry name" value="Amidohydro_1"/>
    <property type="match status" value="1"/>
</dbReference>
<evidence type="ECO:0000313" key="6">
    <source>
        <dbReference type="EMBL" id="RAL13712.1"/>
    </source>
</evidence>
<dbReference type="PANTHER" id="PTHR11271:SF6">
    <property type="entry name" value="GUANINE DEAMINASE"/>
    <property type="match status" value="1"/>
</dbReference>
<dbReference type="OrthoDB" id="194468at2759"/>
<evidence type="ECO:0000256" key="1">
    <source>
        <dbReference type="ARBA" id="ARBA00001947"/>
    </source>
</evidence>
<evidence type="ECO:0000313" key="7">
    <source>
        <dbReference type="Proteomes" id="UP000248961"/>
    </source>
</evidence>
<keyword evidence="3" id="KW-0378">Hydrolase</keyword>
<dbReference type="RefSeq" id="XP_025552866.1">
    <property type="nucleotide sequence ID" value="XM_025699863.1"/>
</dbReference>
<keyword evidence="2" id="KW-0479">Metal-binding</keyword>